<dbReference type="PANTHER" id="PTHR21716">
    <property type="entry name" value="TRANSMEMBRANE PROTEIN"/>
    <property type="match status" value="1"/>
</dbReference>
<organism evidence="7">
    <name type="scientific">Thermosulfurimonas dismutans</name>
    <dbReference type="NCBI Taxonomy" id="999894"/>
    <lineage>
        <taxon>Bacteria</taxon>
        <taxon>Pseudomonadati</taxon>
        <taxon>Thermodesulfobacteriota</taxon>
        <taxon>Thermodesulfobacteria</taxon>
        <taxon>Thermodesulfobacteriales</taxon>
        <taxon>Thermodesulfobacteriaceae</taxon>
        <taxon>Thermosulfurimonas</taxon>
    </lineage>
</organism>
<keyword evidence="3 6" id="KW-0812">Transmembrane</keyword>
<evidence type="ECO:0000313" key="7">
    <source>
        <dbReference type="EMBL" id="HFC97041.1"/>
    </source>
</evidence>
<protein>
    <submittedName>
        <fullName evidence="7">AI-2E family transporter</fullName>
    </submittedName>
</protein>
<sequence length="355" mass="39386">MNGRWVTYFLGGALVIVVFGALLRLLEPFFRPIFWALILGLYLFPVNRFFRRRLKGRRGLSALLLTFLVVFFVLLPLSFILTEVTRQALEIVGQARKVLQSGPEGIVFSLQKYPRIYALFKSILLKLSPFENQLKQLLAAMASSAGQFLLTQGKALFRNTVQLFLDLVFMLITLFYLFRDGDLFYEELKKLLPTTVEETERITGKVQEVLRAVLFGGLLTGLAQGVAALIIYLLLGVSPAVLLGLLTAASSFVPLVGTTLVWGPVAVYLILKASVIKALILLLYGALVISQIDSLLRPFIVGSQTEIHTLFLFFSILGGLKVFGLLGVFLGPIILSLAISLVEIYRLKVQNARTA</sequence>
<dbReference type="AlphaFoldDB" id="A0A7C3GJG8"/>
<evidence type="ECO:0000256" key="6">
    <source>
        <dbReference type="SAM" id="Phobius"/>
    </source>
</evidence>
<name>A0A7C3GJG8_9BACT</name>
<feature type="transmembrane region" description="Helical" evidence="6">
    <location>
        <begin position="7"/>
        <end position="26"/>
    </location>
</feature>
<feature type="transmembrane region" description="Helical" evidence="6">
    <location>
        <begin position="312"/>
        <end position="345"/>
    </location>
</feature>
<feature type="transmembrane region" description="Helical" evidence="6">
    <location>
        <begin position="160"/>
        <end position="178"/>
    </location>
</feature>
<comment type="subcellular location">
    <subcellularLocation>
        <location evidence="1">Membrane</location>
        <topology evidence="1">Multi-pass membrane protein</topology>
    </subcellularLocation>
</comment>
<dbReference type="EMBL" id="DRMH01000012">
    <property type="protein sequence ID" value="HFC97041.1"/>
    <property type="molecule type" value="Genomic_DNA"/>
</dbReference>
<dbReference type="PANTHER" id="PTHR21716:SF4">
    <property type="entry name" value="TRANSMEMBRANE PROTEIN 245"/>
    <property type="match status" value="1"/>
</dbReference>
<feature type="transmembrane region" description="Helical" evidence="6">
    <location>
        <begin position="278"/>
        <end position="300"/>
    </location>
</feature>
<feature type="transmembrane region" description="Helical" evidence="6">
    <location>
        <begin position="209"/>
        <end position="235"/>
    </location>
</feature>
<feature type="transmembrane region" description="Helical" evidence="6">
    <location>
        <begin position="32"/>
        <end position="50"/>
    </location>
</feature>
<comment type="caution">
    <text evidence="7">The sequence shown here is derived from an EMBL/GenBank/DDBJ whole genome shotgun (WGS) entry which is preliminary data.</text>
</comment>
<dbReference type="InterPro" id="IPR002549">
    <property type="entry name" value="AI-2E-like"/>
</dbReference>
<dbReference type="Pfam" id="PF01594">
    <property type="entry name" value="AI-2E_transport"/>
    <property type="match status" value="1"/>
</dbReference>
<dbReference type="GO" id="GO:0016020">
    <property type="term" value="C:membrane"/>
    <property type="evidence" value="ECO:0007669"/>
    <property type="project" value="UniProtKB-SubCell"/>
</dbReference>
<feature type="transmembrane region" description="Helical" evidence="6">
    <location>
        <begin position="241"/>
        <end position="271"/>
    </location>
</feature>
<evidence type="ECO:0000256" key="2">
    <source>
        <dbReference type="ARBA" id="ARBA00009773"/>
    </source>
</evidence>
<reference evidence="7" key="1">
    <citation type="journal article" date="2020" name="mSystems">
        <title>Genome- and Community-Level Interaction Insights into Carbon Utilization and Element Cycling Functions of Hydrothermarchaeota in Hydrothermal Sediment.</title>
        <authorList>
            <person name="Zhou Z."/>
            <person name="Liu Y."/>
            <person name="Xu W."/>
            <person name="Pan J."/>
            <person name="Luo Z.H."/>
            <person name="Li M."/>
        </authorList>
    </citation>
    <scope>NUCLEOTIDE SEQUENCE [LARGE SCALE GENOMIC DNA]</scope>
    <source>
        <strain evidence="7">HyVt-483</strain>
    </source>
</reference>
<feature type="transmembrane region" description="Helical" evidence="6">
    <location>
        <begin position="62"/>
        <end position="81"/>
    </location>
</feature>
<evidence type="ECO:0000256" key="1">
    <source>
        <dbReference type="ARBA" id="ARBA00004141"/>
    </source>
</evidence>
<keyword evidence="4 6" id="KW-1133">Transmembrane helix</keyword>
<comment type="similarity">
    <text evidence="2">Belongs to the autoinducer-2 exporter (AI-2E) (TC 2.A.86) family.</text>
</comment>
<evidence type="ECO:0000256" key="3">
    <source>
        <dbReference type="ARBA" id="ARBA00022692"/>
    </source>
</evidence>
<dbReference type="Proteomes" id="UP000886043">
    <property type="component" value="Unassembled WGS sequence"/>
</dbReference>
<proteinExistence type="inferred from homology"/>
<evidence type="ECO:0000256" key="4">
    <source>
        <dbReference type="ARBA" id="ARBA00022989"/>
    </source>
</evidence>
<keyword evidence="5 6" id="KW-0472">Membrane</keyword>
<evidence type="ECO:0000256" key="5">
    <source>
        <dbReference type="ARBA" id="ARBA00023136"/>
    </source>
</evidence>
<accession>A0A7C3GJG8</accession>
<gene>
    <name evidence="7" type="ORF">ENJ40_01095</name>
</gene>